<dbReference type="AlphaFoldDB" id="A0AAX2CNQ0"/>
<evidence type="ECO:0000259" key="1">
    <source>
        <dbReference type="Pfam" id="PF13152"/>
    </source>
</evidence>
<name>A0AAX2CNQ0_9BACI</name>
<evidence type="ECO:0000313" key="2">
    <source>
        <dbReference type="EMBL" id="SCM08176.1"/>
    </source>
</evidence>
<dbReference type="Pfam" id="PF13152">
    <property type="entry name" value="DUF3967"/>
    <property type="match status" value="1"/>
</dbReference>
<protein>
    <recommendedName>
        <fullName evidence="1">DUF3967 domain-containing protein</fullName>
    </recommendedName>
</protein>
<sequence>MAQTYWGSEVAKNLGIGSSTLRKYCLALEEAGYPFERGNNNSRIFYHKDVATIERLVTAMNKKNVTLEQAINLAMASFEENEIATVVTDSIVNTEHIKTLTERIERLEELNVELIQRLDQQSTFLQETDAKRIIREEQRDIQLMQVLREIQGSKRLIASSEQKKSFWDRLFRKKIIKF</sequence>
<dbReference type="InterPro" id="IPR025052">
    <property type="entry name" value="DUF3967"/>
</dbReference>
<reference evidence="2 3" key="1">
    <citation type="submission" date="2016-08" db="EMBL/GenBank/DDBJ databases">
        <authorList>
            <person name="Loux V."/>
            <person name="Rue O."/>
        </authorList>
    </citation>
    <scope>NUCLEOTIDE SEQUENCE [LARGE SCALE GENOMIC DNA]</scope>
    <source>
        <strain evidence="2 3">AFSSA_08CEB44bac</strain>
    </source>
</reference>
<feature type="domain" description="DUF3967" evidence="1">
    <location>
        <begin position="135"/>
        <end position="167"/>
    </location>
</feature>
<dbReference type="SUPFAM" id="SSF46955">
    <property type="entry name" value="Putative DNA-binding domain"/>
    <property type="match status" value="1"/>
</dbReference>
<dbReference type="Gene3D" id="1.10.1660.10">
    <property type="match status" value="1"/>
</dbReference>
<proteinExistence type="predicted"/>
<gene>
    <name evidence="2" type="ORF">BCB44BAC_04544</name>
</gene>
<evidence type="ECO:0000313" key="3">
    <source>
        <dbReference type="Proteomes" id="UP000242164"/>
    </source>
</evidence>
<dbReference type="RefSeq" id="WP_048723152.1">
    <property type="nucleotide sequence ID" value="NZ_CP024096.1"/>
</dbReference>
<comment type="caution">
    <text evidence="2">The sequence shown here is derived from an EMBL/GenBank/DDBJ whole genome shotgun (WGS) entry which is preliminary data.</text>
</comment>
<dbReference type="InterPro" id="IPR009061">
    <property type="entry name" value="DNA-bd_dom_put_sf"/>
</dbReference>
<dbReference type="EMBL" id="FMIK01000066">
    <property type="protein sequence ID" value="SCM08176.1"/>
    <property type="molecule type" value="Genomic_DNA"/>
</dbReference>
<accession>A0AAX2CNQ0</accession>
<dbReference type="CDD" id="cd00592">
    <property type="entry name" value="HTH_MerR-like"/>
    <property type="match status" value="1"/>
</dbReference>
<organism evidence="2 3">
    <name type="scientific">Bacillus cytotoxicus</name>
    <dbReference type="NCBI Taxonomy" id="580165"/>
    <lineage>
        <taxon>Bacteria</taxon>
        <taxon>Bacillati</taxon>
        <taxon>Bacillota</taxon>
        <taxon>Bacilli</taxon>
        <taxon>Bacillales</taxon>
        <taxon>Bacillaceae</taxon>
        <taxon>Bacillus</taxon>
        <taxon>Bacillus cereus group</taxon>
    </lineage>
</organism>
<dbReference type="Proteomes" id="UP000242164">
    <property type="component" value="Unassembled WGS sequence"/>
</dbReference>